<evidence type="ECO:0000313" key="2">
    <source>
        <dbReference type="EMBL" id="AZG14911.1"/>
    </source>
</evidence>
<feature type="compositionally biased region" description="Pro residues" evidence="1">
    <location>
        <begin position="110"/>
        <end position="119"/>
    </location>
</feature>
<evidence type="ECO:0000256" key="1">
    <source>
        <dbReference type="SAM" id="MobiDB-lite"/>
    </source>
</evidence>
<dbReference type="EMBL" id="CP033969">
    <property type="protein sequence ID" value="AZG14911.1"/>
    <property type="molecule type" value="Genomic_DNA"/>
</dbReference>
<sequence length="119" mass="13710">MNKEFEKWFRAEVVAERLYPADEEGARAAWQESRKQAGWQPIATAPDGQLVVVLWLDKGDIEHPERHAFDFKDEGIWRQHSEDYEHYLCVGGSMGPGPSEQAPYTNWMPLPQPPAMQKD</sequence>
<dbReference type="RefSeq" id="WP_124684663.1">
    <property type="nucleotide sequence ID" value="NZ_CP033969.1"/>
</dbReference>
<name>A0A3G8H322_9BURK</name>
<proteinExistence type="predicted"/>
<dbReference type="KEGG" id="cpau:EHF44_16620"/>
<gene>
    <name evidence="2" type="ORF">EHF44_16620</name>
</gene>
<dbReference type="OrthoDB" id="9035489at2"/>
<evidence type="ECO:0000313" key="3">
    <source>
        <dbReference type="Proteomes" id="UP000270411"/>
    </source>
</evidence>
<feature type="region of interest" description="Disordered" evidence="1">
    <location>
        <begin position="98"/>
        <end position="119"/>
    </location>
</feature>
<protein>
    <recommendedName>
        <fullName evidence="4">DUF551 domain-containing protein</fullName>
    </recommendedName>
</protein>
<evidence type="ECO:0008006" key="4">
    <source>
        <dbReference type="Google" id="ProtNLM"/>
    </source>
</evidence>
<organism evidence="2 3">
    <name type="scientific">Cupriavidus pauculus</name>
    <dbReference type="NCBI Taxonomy" id="82633"/>
    <lineage>
        <taxon>Bacteria</taxon>
        <taxon>Pseudomonadati</taxon>
        <taxon>Pseudomonadota</taxon>
        <taxon>Betaproteobacteria</taxon>
        <taxon>Burkholderiales</taxon>
        <taxon>Burkholderiaceae</taxon>
        <taxon>Cupriavidus</taxon>
    </lineage>
</organism>
<reference evidence="3" key="1">
    <citation type="submission" date="2018-11" db="EMBL/GenBank/DDBJ databases">
        <title>FDA dAtabase for Regulatory Grade micrObial Sequences (FDA-ARGOS): Supporting development and validation of Infectious Disease Dx tests.</title>
        <authorList>
            <person name="Goldberg B."/>
            <person name="Campos J."/>
            <person name="Tallon L."/>
            <person name="Sadzewicz L."/>
            <person name="Zhao X."/>
            <person name="Vavikolanu K."/>
            <person name="Mehta A."/>
            <person name="Aluvathingal J."/>
            <person name="Nadendla S."/>
            <person name="Geyer C."/>
            <person name="Nandy P."/>
            <person name="Yan Y."/>
            <person name="Sichtig H."/>
        </authorList>
    </citation>
    <scope>NUCLEOTIDE SEQUENCE [LARGE SCALE GENOMIC DNA]</scope>
    <source>
        <strain evidence="3">FDAARGOS_614</strain>
    </source>
</reference>
<dbReference type="Proteomes" id="UP000270411">
    <property type="component" value="Chromosome 1"/>
</dbReference>
<dbReference type="AlphaFoldDB" id="A0A3G8H322"/>
<accession>A0A3G8H322</accession>